<evidence type="ECO:0000256" key="11">
    <source>
        <dbReference type="ARBA" id="ARBA00066687"/>
    </source>
</evidence>
<dbReference type="PROSITE" id="PS00957">
    <property type="entry name" value="NAD_G3PDH"/>
    <property type="match status" value="1"/>
</dbReference>
<proteinExistence type="inferred from homology"/>
<evidence type="ECO:0000259" key="20">
    <source>
        <dbReference type="Pfam" id="PF07479"/>
    </source>
</evidence>
<dbReference type="FunFam" id="1.10.1040.10:FF:000001">
    <property type="entry name" value="Glycerol-3-phosphate dehydrogenase [NAD(P)+]"/>
    <property type="match status" value="1"/>
</dbReference>
<dbReference type="FunFam" id="3.40.50.720:FF:000019">
    <property type="entry name" value="Glycerol-3-phosphate dehydrogenase [NAD(P)+]"/>
    <property type="match status" value="1"/>
</dbReference>
<feature type="binding site" evidence="14">
    <location>
        <position position="110"/>
    </location>
    <ligand>
        <name>NADPH</name>
        <dbReference type="ChEBI" id="CHEBI:57783"/>
    </ligand>
</feature>
<feature type="domain" description="Glycerol-3-phosphate dehydrogenase NAD-dependent N-terminal" evidence="19">
    <location>
        <begin position="8"/>
        <end position="160"/>
    </location>
</feature>
<dbReference type="GO" id="GO:0005975">
    <property type="term" value="P:carbohydrate metabolic process"/>
    <property type="evidence" value="ECO:0007669"/>
    <property type="project" value="InterPro"/>
</dbReference>
<comment type="catalytic activity">
    <reaction evidence="10">
        <text>sn-glycerol 3-phosphate + NADP(+) = dihydroxyacetone phosphate + NADPH + H(+)</text>
        <dbReference type="Rhea" id="RHEA:11096"/>
        <dbReference type="ChEBI" id="CHEBI:15378"/>
        <dbReference type="ChEBI" id="CHEBI:57597"/>
        <dbReference type="ChEBI" id="CHEBI:57642"/>
        <dbReference type="ChEBI" id="CHEBI:57783"/>
        <dbReference type="ChEBI" id="CHEBI:58349"/>
        <dbReference type="EC" id="1.1.1.94"/>
    </reaction>
    <physiologicalReaction direction="right-to-left" evidence="10">
        <dbReference type="Rhea" id="RHEA:11098"/>
    </physiologicalReaction>
</comment>
<keyword evidence="22" id="KW-1185">Reference proteome</keyword>
<evidence type="ECO:0000256" key="5">
    <source>
        <dbReference type="ARBA" id="ARBA00023002"/>
    </source>
</evidence>
<name>A0A8J6YLF3_9PROT</name>
<comment type="subcellular location">
    <subcellularLocation>
        <location evidence="14">Cytoplasm</location>
    </subcellularLocation>
</comment>
<feature type="binding site" evidence="17">
    <location>
        <begin position="12"/>
        <end position="17"/>
    </location>
    <ligand>
        <name>NAD(+)</name>
        <dbReference type="ChEBI" id="CHEBI:57540"/>
    </ligand>
</feature>
<keyword evidence="2 14" id="KW-0444">Lipid biosynthesis</keyword>
<dbReference type="EMBL" id="JACZHT010000002">
    <property type="protein sequence ID" value="MBE1236925.1"/>
    <property type="molecule type" value="Genomic_DNA"/>
</dbReference>
<feature type="binding site" evidence="14">
    <location>
        <position position="138"/>
    </location>
    <ligand>
        <name>sn-glycerol 3-phosphate</name>
        <dbReference type="ChEBI" id="CHEBI:57597"/>
    </ligand>
</feature>
<dbReference type="NCBIfam" id="NF000942">
    <property type="entry name" value="PRK00094.1-4"/>
    <property type="match status" value="1"/>
</dbReference>
<dbReference type="InterPro" id="IPR006109">
    <property type="entry name" value="G3P_DH_NAD-dep_C"/>
</dbReference>
<evidence type="ECO:0000256" key="6">
    <source>
        <dbReference type="ARBA" id="ARBA00023027"/>
    </source>
</evidence>
<evidence type="ECO:0000256" key="10">
    <source>
        <dbReference type="ARBA" id="ARBA00052716"/>
    </source>
</evidence>
<dbReference type="GO" id="GO:0046168">
    <property type="term" value="P:glycerol-3-phosphate catabolic process"/>
    <property type="evidence" value="ECO:0007669"/>
    <property type="project" value="InterPro"/>
</dbReference>
<dbReference type="RefSeq" id="WP_192533923.1">
    <property type="nucleotide sequence ID" value="NZ_JACZHT010000002.1"/>
</dbReference>
<evidence type="ECO:0000313" key="22">
    <source>
        <dbReference type="Proteomes" id="UP000631034"/>
    </source>
</evidence>
<comment type="catalytic activity">
    <reaction evidence="14">
        <text>sn-glycerol 3-phosphate + NAD(+) = dihydroxyacetone phosphate + NADH + H(+)</text>
        <dbReference type="Rhea" id="RHEA:11092"/>
        <dbReference type="ChEBI" id="CHEBI:15378"/>
        <dbReference type="ChEBI" id="CHEBI:57540"/>
        <dbReference type="ChEBI" id="CHEBI:57597"/>
        <dbReference type="ChEBI" id="CHEBI:57642"/>
        <dbReference type="ChEBI" id="CHEBI:57945"/>
        <dbReference type="EC" id="1.1.1.94"/>
    </reaction>
</comment>
<evidence type="ECO:0000256" key="1">
    <source>
        <dbReference type="ARBA" id="ARBA00011009"/>
    </source>
</evidence>
<reference evidence="21" key="1">
    <citation type="submission" date="2020-10" db="EMBL/GenBank/DDBJ databases">
        <title>Genome sequence of the unusual species of purple photosynthetic bacteria, Phaeovibrio sulfidiphilus DSM 23193, type strain.</title>
        <authorList>
            <person name="Kyndt J.A."/>
            <person name="Meyer T.E."/>
        </authorList>
    </citation>
    <scope>NUCLEOTIDE SEQUENCE</scope>
    <source>
        <strain evidence="21">DSM 23193</strain>
    </source>
</reference>
<organism evidence="21 22">
    <name type="scientific">Phaeovibrio sulfidiphilus</name>
    <dbReference type="NCBI Taxonomy" id="1220600"/>
    <lineage>
        <taxon>Bacteria</taxon>
        <taxon>Pseudomonadati</taxon>
        <taxon>Pseudomonadota</taxon>
        <taxon>Alphaproteobacteria</taxon>
        <taxon>Rhodospirillales</taxon>
        <taxon>Rhodospirillaceae</taxon>
        <taxon>Phaeovibrio</taxon>
    </lineage>
</organism>
<dbReference type="PIRSF" id="PIRSF000114">
    <property type="entry name" value="Glycerol-3-P_dh"/>
    <property type="match status" value="1"/>
</dbReference>
<feature type="binding site" evidence="14">
    <location>
        <position position="281"/>
    </location>
    <ligand>
        <name>NADPH</name>
        <dbReference type="ChEBI" id="CHEBI:57783"/>
    </ligand>
</feature>
<feature type="active site" description="Proton acceptor" evidence="14 15">
    <location>
        <position position="193"/>
    </location>
</feature>
<feature type="binding site" evidence="14">
    <location>
        <position position="110"/>
    </location>
    <ligand>
        <name>sn-glycerol 3-phosphate</name>
        <dbReference type="ChEBI" id="CHEBI:57597"/>
    </ligand>
</feature>
<evidence type="ECO:0000256" key="15">
    <source>
        <dbReference type="PIRSR" id="PIRSR000114-1"/>
    </source>
</evidence>
<dbReference type="InterPro" id="IPR013328">
    <property type="entry name" value="6PGD_dom2"/>
</dbReference>
<evidence type="ECO:0000256" key="4">
    <source>
        <dbReference type="ARBA" id="ARBA00022857"/>
    </source>
</evidence>
<protein>
    <recommendedName>
        <fullName evidence="12 14">Glycerol-3-phosphate dehydrogenase [NAD(P)+]</fullName>
        <ecNumber evidence="11 14">1.1.1.94</ecNumber>
    </recommendedName>
    <alternativeName>
        <fullName evidence="14">NAD(P)(+)-dependent glycerol-3-phosphate dehydrogenase</fullName>
    </alternativeName>
    <alternativeName>
        <fullName evidence="13 14">NAD(P)H-dependent dihydroxyacetone-phosphate reductase</fullName>
    </alternativeName>
</protein>
<evidence type="ECO:0000313" key="21">
    <source>
        <dbReference type="EMBL" id="MBE1236925.1"/>
    </source>
</evidence>
<evidence type="ECO:0000256" key="8">
    <source>
        <dbReference type="ARBA" id="ARBA00023209"/>
    </source>
</evidence>
<keyword evidence="5 14" id="KW-0560">Oxidoreductase</keyword>
<evidence type="ECO:0000256" key="17">
    <source>
        <dbReference type="PIRSR" id="PIRSR000114-3"/>
    </source>
</evidence>
<feature type="binding site" evidence="14">
    <location>
        <position position="140"/>
    </location>
    <ligand>
        <name>sn-glycerol 3-phosphate</name>
        <dbReference type="ChEBI" id="CHEBI:57597"/>
    </ligand>
</feature>
<dbReference type="InterPro" id="IPR008927">
    <property type="entry name" value="6-PGluconate_DH-like_C_sf"/>
</dbReference>
<feature type="binding site" evidence="14">
    <location>
        <position position="36"/>
    </location>
    <ligand>
        <name>NADPH</name>
        <dbReference type="ChEBI" id="CHEBI:57783"/>
    </ligand>
</feature>
<dbReference type="PRINTS" id="PR00077">
    <property type="entry name" value="GPDHDRGNASE"/>
</dbReference>
<evidence type="ECO:0000256" key="14">
    <source>
        <dbReference type="HAMAP-Rule" id="MF_00394"/>
    </source>
</evidence>
<gene>
    <name evidence="14" type="primary">gpsA</name>
    <name evidence="21" type="ORF">IHV25_04595</name>
</gene>
<dbReference type="UniPathway" id="UPA00940"/>
<comment type="function">
    <text evidence="14">Catalyzes the reduction of the glycolytic intermediate dihydroxyacetone phosphate (DHAP) to sn-glycerol 3-phosphate (G3P), the key precursor for phospholipid synthesis.</text>
</comment>
<dbReference type="GO" id="GO:0047952">
    <property type="term" value="F:glycerol-3-phosphate dehydrogenase [NAD(P)+] activity"/>
    <property type="evidence" value="ECO:0007669"/>
    <property type="project" value="UniProtKB-UniRule"/>
</dbReference>
<dbReference type="GO" id="GO:0005829">
    <property type="term" value="C:cytosol"/>
    <property type="evidence" value="ECO:0007669"/>
    <property type="project" value="TreeGrafter"/>
</dbReference>
<comment type="similarity">
    <text evidence="1 14 18">Belongs to the NAD-dependent glycerol-3-phosphate dehydrogenase family.</text>
</comment>
<comment type="pathway">
    <text evidence="14">Membrane lipid metabolism; glycerophospholipid metabolism.</text>
</comment>
<keyword evidence="4 14" id="KW-0521">NADP</keyword>
<feature type="binding site" evidence="14">
    <location>
        <position position="246"/>
    </location>
    <ligand>
        <name>sn-glycerol 3-phosphate</name>
        <dbReference type="ChEBI" id="CHEBI:57597"/>
    </ligand>
</feature>
<dbReference type="Gene3D" id="1.10.1040.10">
    <property type="entry name" value="N-(1-d-carboxylethyl)-l-norvaline Dehydrogenase, domain 2"/>
    <property type="match status" value="1"/>
</dbReference>
<dbReference type="HAMAP" id="MF_00394">
    <property type="entry name" value="NAD_Glyc3P_dehydrog"/>
    <property type="match status" value="1"/>
</dbReference>
<evidence type="ECO:0000256" key="16">
    <source>
        <dbReference type="PIRSR" id="PIRSR000114-2"/>
    </source>
</evidence>
<dbReference type="Proteomes" id="UP000631034">
    <property type="component" value="Unassembled WGS sequence"/>
</dbReference>
<dbReference type="Pfam" id="PF01210">
    <property type="entry name" value="NAD_Gly3P_dh_N"/>
    <property type="match status" value="1"/>
</dbReference>
<keyword evidence="7 14" id="KW-0443">Lipid metabolism</keyword>
<keyword evidence="3 14" id="KW-0547">Nucleotide-binding</keyword>
<dbReference type="InterPro" id="IPR036291">
    <property type="entry name" value="NAD(P)-bd_dom_sf"/>
</dbReference>
<dbReference type="GO" id="GO:0008654">
    <property type="term" value="P:phospholipid biosynthetic process"/>
    <property type="evidence" value="ECO:0007669"/>
    <property type="project" value="UniProtKB-KW"/>
</dbReference>
<feature type="binding site" evidence="14">
    <location>
        <position position="257"/>
    </location>
    <ligand>
        <name>NADPH</name>
        <dbReference type="ChEBI" id="CHEBI:57783"/>
    </ligand>
</feature>
<keyword evidence="14" id="KW-0963">Cytoplasm</keyword>
<feature type="binding site" evidence="16">
    <location>
        <begin position="257"/>
        <end position="258"/>
    </location>
    <ligand>
        <name>substrate</name>
    </ligand>
</feature>
<comment type="caution">
    <text evidence="14">Lacks conserved residue(s) required for the propagation of feature annotation.</text>
</comment>
<feature type="binding site" evidence="16">
    <location>
        <position position="110"/>
    </location>
    <ligand>
        <name>substrate</name>
    </ligand>
</feature>
<feature type="binding site" evidence="14">
    <location>
        <position position="142"/>
    </location>
    <ligand>
        <name>NADPH</name>
        <dbReference type="ChEBI" id="CHEBI:57783"/>
    </ligand>
</feature>
<feature type="domain" description="Glycerol-3-phosphate dehydrogenase NAD-dependent C-terminal" evidence="20">
    <location>
        <begin position="182"/>
        <end position="322"/>
    </location>
</feature>
<comment type="caution">
    <text evidence="21">The sequence shown here is derived from an EMBL/GenBank/DDBJ whole genome shotgun (WGS) entry which is preliminary data.</text>
</comment>
<dbReference type="SUPFAM" id="SSF51735">
    <property type="entry name" value="NAD(P)-binding Rossmann-fold domains"/>
    <property type="match status" value="1"/>
</dbReference>
<evidence type="ECO:0000256" key="18">
    <source>
        <dbReference type="RuleBase" id="RU000437"/>
    </source>
</evidence>
<evidence type="ECO:0000256" key="7">
    <source>
        <dbReference type="ARBA" id="ARBA00023098"/>
    </source>
</evidence>
<evidence type="ECO:0000256" key="9">
    <source>
        <dbReference type="ARBA" id="ARBA00023264"/>
    </source>
</evidence>
<evidence type="ECO:0000256" key="2">
    <source>
        <dbReference type="ARBA" id="ARBA00022516"/>
    </source>
</evidence>
<dbReference type="PANTHER" id="PTHR11728">
    <property type="entry name" value="GLYCEROL-3-PHOSPHATE DEHYDROGENASE"/>
    <property type="match status" value="1"/>
</dbReference>
<accession>A0A8J6YLF3</accession>
<dbReference type="InterPro" id="IPR011128">
    <property type="entry name" value="G3P_DH_NAD-dep_N"/>
</dbReference>
<dbReference type="AlphaFoldDB" id="A0A8J6YLF3"/>
<evidence type="ECO:0000256" key="13">
    <source>
        <dbReference type="ARBA" id="ARBA00080511"/>
    </source>
</evidence>
<feature type="binding site" evidence="14">
    <location>
        <position position="256"/>
    </location>
    <ligand>
        <name>sn-glycerol 3-phosphate</name>
        <dbReference type="ChEBI" id="CHEBI:57597"/>
    </ligand>
</feature>
<dbReference type="Gene3D" id="3.40.50.720">
    <property type="entry name" value="NAD(P)-binding Rossmann-like Domain"/>
    <property type="match status" value="1"/>
</dbReference>
<feature type="binding site" evidence="17">
    <location>
        <position position="142"/>
    </location>
    <ligand>
        <name>NAD(+)</name>
        <dbReference type="ChEBI" id="CHEBI:57540"/>
    </ligand>
</feature>
<keyword evidence="8 14" id="KW-0594">Phospholipid biosynthesis</keyword>
<keyword evidence="6 14" id="KW-0520">NAD</keyword>
<dbReference type="PANTHER" id="PTHR11728:SF1">
    <property type="entry name" value="GLYCEROL-3-PHOSPHATE DEHYDROGENASE [NAD(+)] 2, CHLOROPLASTIC"/>
    <property type="match status" value="1"/>
</dbReference>
<dbReference type="EC" id="1.1.1.94" evidence="11 14"/>
<sequence>MSEVFEKLGVIGGGAWGTALAQTLCRAGRSVTLWARETEVVGDINANHVNSLFLPGVPLEPTLRASGSLLEIIADAEAVLVVCPAQALRSVLESLADRWPAGVPVVLCAKGIEQKSGMMMTEVAAEVLPGIPQMVLSGPTFAHEVALGLPSAVTVAAHDIALSEKFVRTISTPTFRPYVSVDPVGAEIGGAVKNVLAIACGIVEGRSLGENARAALLTRGLAEMIRLGRALGAQAETLAGLSGMGDLILTATSTKSRNFSVGYGLGQGGALDEIMGKRRSVAEGVHSARAVVERGALHGIEMPICQAVDQLLQGLIDVDSAVAGLLNRPLRSELG</sequence>
<evidence type="ECO:0000256" key="12">
    <source>
        <dbReference type="ARBA" id="ARBA00069372"/>
    </source>
</evidence>
<dbReference type="SUPFAM" id="SSF48179">
    <property type="entry name" value="6-phosphogluconate dehydrogenase C-terminal domain-like"/>
    <property type="match status" value="1"/>
</dbReference>
<dbReference type="GO" id="GO:0046167">
    <property type="term" value="P:glycerol-3-phosphate biosynthetic process"/>
    <property type="evidence" value="ECO:0007669"/>
    <property type="project" value="UniProtKB-UniRule"/>
</dbReference>
<feature type="binding site" evidence="14">
    <location>
        <position position="193"/>
    </location>
    <ligand>
        <name>sn-glycerol 3-phosphate</name>
        <dbReference type="ChEBI" id="CHEBI:57597"/>
    </ligand>
</feature>
<feature type="binding site" evidence="17">
    <location>
        <position position="257"/>
    </location>
    <ligand>
        <name>NAD(+)</name>
        <dbReference type="ChEBI" id="CHEBI:57540"/>
    </ligand>
</feature>
<feature type="binding site" evidence="14">
    <location>
        <position position="16"/>
    </location>
    <ligand>
        <name>NADPH</name>
        <dbReference type="ChEBI" id="CHEBI:57783"/>
    </ligand>
</feature>
<dbReference type="GO" id="GO:0006650">
    <property type="term" value="P:glycerophospholipid metabolic process"/>
    <property type="evidence" value="ECO:0007669"/>
    <property type="project" value="UniProtKB-UniRule"/>
</dbReference>
<feature type="binding site" evidence="14">
    <location>
        <position position="258"/>
    </location>
    <ligand>
        <name>sn-glycerol 3-phosphate</name>
        <dbReference type="ChEBI" id="CHEBI:57597"/>
    </ligand>
</feature>
<dbReference type="GO" id="GO:0051287">
    <property type="term" value="F:NAD binding"/>
    <property type="evidence" value="ECO:0007669"/>
    <property type="project" value="InterPro"/>
</dbReference>
<dbReference type="NCBIfam" id="NF000940">
    <property type="entry name" value="PRK00094.1-2"/>
    <property type="match status" value="1"/>
</dbReference>
<dbReference type="Pfam" id="PF07479">
    <property type="entry name" value="NAD_Gly3P_dh_C"/>
    <property type="match status" value="1"/>
</dbReference>
<evidence type="ECO:0000256" key="3">
    <source>
        <dbReference type="ARBA" id="ARBA00022741"/>
    </source>
</evidence>
<feature type="binding site" evidence="14">
    <location>
        <position position="283"/>
    </location>
    <ligand>
        <name>NADPH</name>
        <dbReference type="ChEBI" id="CHEBI:57783"/>
    </ligand>
</feature>
<keyword evidence="9 14" id="KW-1208">Phospholipid metabolism</keyword>
<evidence type="ECO:0000259" key="19">
    <source>
        <dbReference type="Pfam" id="PF01210"/>
    </source>
</evidence>
<dbReference type="InterPro" id="IPR006168">
    <property type="entry name" value="G3P_DH_NAD-dep"/>
</dbReference>
<feature type="binding site" evidence="14">
    <location>
        <position position="257"/>
    </location>
    <ligand>
        <name>sn-glycerol 3-phosphate</name>
        <dbReference type="ChEBI" id="CHEBI:57597"/>
    </ligand>
</feature>